<comment type="similarity">
    <text evidence="12">In the N-terminal section; belongs to the carbohydrate kinase PfkB family.</text>
</comment>
<dbReference type="InterPro" id="IPR004821">
    <property type="entry name" value="Cyt_trans-like"/>
</dbReference>
<evidence type="ECO:0000256" key="5">
    <source>
        <dbReference type="ARBA" id="ARBA00022695"/>
    </source>
</evidence>
<comment type="pathway">
    <text evidence="12">Nucleotide-sugar biosynthesis; ADP-L-glycero-beta-D-manno-heptose biosynthesis; ADP-L-glycero-beta-D-manno-heptose from D-glycero-beta-D-manno-heptose 7-phosphate: step 3/4.</text>
</comment>
<dbReference type="CDD" id="cd01172">
    <property type="entry name" value="RfaE_like"/>
    <property type="match status" value="1"/>
</dbReference>
<evidence type="ECO:0000313" key="15">
    <source>
        <dbReference type="EMBL" id="OSM04939.1"/>
    </source>
</evidence>
<dbReference type="AlphaFoldDB" id="A0A1Y2K5N7"/>
<comment type="catalytic activity">
    <reaction evidence="11 12">
        <text>D-glycero-beta-D-manno-heptose 1-phosphate + ATP + H(+) = ADP-D-glycero-beta-D-manno-heptose + diphosphate</text>
        <dbReference type="Rhea" id="RHEA:27465"/>
        <dbReference type="ChEBI" id="CHEBI:15378"/>
        <dbReference type="ChEBI" id="CHEBI:30616"/>
        <dbReference type="ChEBI" id="CHEBI:33019"/>
        <dbReference type="ChEBI" id="CHEBI:59967"/>
        <dbReference type="ChEBI" id="CHEBI:61593"/>
        <dbReference type="EC" id="2.7.7.70"/>
    </reaction>
</comment>
<dbReference type="SUPFAM" id="SSF52374">
    <property type="entry name" value="Nucleotidylyl transferase"/>
    <property type="match status" value="1"/>
</dbReference>
<comment type="pathway">
    <text evidence="12">Nucleotide-sugar biosynthesis; ADP-L-glycero-beta-D-manno-heptose biosynthesis; ADP-L-glycero-beta-D-manno-heptose from D-glycero-beta-D-manno-heptose 7-phosphate: step 1/4.</text>
</comment>
<dbReference type="STRING" id="1434232.MAIT1_03053"/>
<dbReference type="HAMAP" id="MF_01603">
    <property type="entry name" value="HldE"/>
    <property type="match status" value="1"/>
</dbReference>
<comment type="caution">
    <text evidence="15">The sequence shown here is derived from an EMBL/GenBank/DDBJ whole genome shotgun (WGS) entry which is preliminary data.</text>
</comment>
<evidence type="ECO:0000256" key="8">
    <source>
        <dbReference type="ARBA" id="ARBA00022840"/>
    </source>
</evidence>
<comment type="catalytic activity">
    <reaction evidence="12">
        <text>D-glycero-beta-D-manno-heptose 7-phosphate + ATP = D-glycero-beta-D-manno-heptose 1,7-bisphosphate + ADP + H(+)</text>
        <dbReference type="Rhea" id="RHEA:27473"/>
        <dbReference type="ChEBI" id="CHEBI:15378"/>
        <dbReference type="ChEBI" id="CHEBI:30616"/>
        <dbReference type="ChEBI" id="CHEBI:60204"/>
        <dbReference type="ChEBI" id="CHEBI:60208"/>
        <dbReference type="ChEBI" id="CHEBI:456216"/>
        <dbReference type="EC" id="2.7.1.167"/>
    </reaction>
</comment>
<keyword evidence="16" id="KW-1185">Reference proteome</keyword>
<dbReference type="UniPathway" id="UPA00356">
    <property type="reaction ID" value="UER00437"/>
</dbReference>
<dbReference type="GO" id="GO:0016773">
    <property type="term" value="F:phosphotransferase activity, alcohol group as acceptor"/>
    <property type="evidence" value="ECO:0007669"/>
    <property type="project" value="InterPro"/>
</dbReference>
<dbReference type="InterPro" id="IPR014729">
    <property type="entry name" value="Rossmann-like_a/b/a_fold"/>
</dbReference>
<dbReference type="InterPro" id="IPR011611">
    <property type="entry name" value="PfkB_dom"/>
</dbReference>
<comment type="subunit">
    <text evidence="12">Homodimer.</text>
</comment>
<feature type="active site" evidence="12">
    <location>
        <position position="281"/>
    </location>
</feature>
<dbReference type="NCBIfam" id="TIGR02199">
    <property type="entry name" value="rfaE_dom_II"/>
    <property type="match status" value="1"/>
</dbReference>
<comment type="function">
    <text evidence="2 12">Catalyzes the ADP transfer from ATP to D-glycero-beta-D-manno-heptose 1-phosphate, yielding ADP-D-glycero-beta-D-manno-heptose.</text>
</comment>
<dbReference type="PANTHER" id="PTHR46969:SF1">
    <property type="entry name" value="BIFUNCTIONAL PROTEIN HLDE"/>
    <property type="match status" value="1"/>
</dbReference>
<organism evidence="15 16">
    <name type="scientific">Magnetofaba australis IT-1</name>
    <dbReference type="NCBI Taxonomy" id="1434232"/>
    <lineage>
        <taxon>Bacteria</taxon>
        <taxon>Pseudomonadati</taxon>
        <taxon>Pseudomonadota</taxon>
        <taxon>Magnetococcia</taxon>
        <taxon>Magnetococcales</taxon>
        <taxon>Magnetococcaceae</taxon>
        <taxon>Magnetofaba</taxon>
    </lineage>
</organism>
<feature type="region of interest" description="Ribokinase" evidence="12">
    <location>
        <begin position="1"/>
        <end position="335"/>
    </location>
</feature>
<evidence type="ECO:0000256" key="6">
    <source>
        <dbReference type="ARBA" id="ARBA00022741"/>
    </source>
</evidence>
<keyword evidence="5 12" id="KW-0548">Nucleotidyltransferase</keyword>
<dbReference type="Gene3D" id="3.40.50.620">
    <property type="entry name" value="HUPs"/>
    <property type="match status" value="1"/>
</dbReference>
<evidence type="ECO:0000256" key="4">
    <source>
        <dbReference type="ARBA" id="ARBA00022679"/>
    </source>
</evidence>
<dbReference type="FunFam" id="3.40.1190.20:FF:000002">
    <property type="entry name" value="Bifunctional protein HldE"/>
    <property type="match status" value="1"/>
</dbReference>
<dbReference type="InterPro" id="IPR029056">
    <property type="entry name" value="Ribokinase-like"/>
</dbReference>
<dbReference type="RefSeq" id="WP_085441587.1">
    <property type="nucleotide sequence ID" value="NZ_LVJN01000018.1"/>
</dbReference>
<dbReference type="NCBIfam" id="TIGR02198">
    <property type="entry name" value="rfaE_dom_I"/>
    <property type="match status" value="1"/>
</dbReference>
<evidence type="ECO:0000313" key="16">
    <source>
        <dbReference type="Proteomes" id="UP000194003"/>
    </source>
</evidence>
<dbReference type="NCBIfam" id="TIGR00125">
    <property type="entry name" value="cyt_tran_rel"/>
    <property type="match status" value="1"/>
</dbReference>
<dbReference type="Proteomes" id="UP000194003">
    <property type="component" value="Unassembled WGS sequence"/>
</dbReference>
<dbReference type="EC" id="2.7.1.167" evidence="12"/>
<feature type="region of interest" description="Cytidylyltransferase" evidence="12">
    <location>
        <begin position="363"/>
        <end position="496"/>
    </location>
</feature>
<evidence type="ECO:0000259" key="13">
    <source>
        <dbReference type="Pfam" id="PF00294"/>
    </source>
</evidence>
<evidence type="ECO:0000259" key="14">
    <source>
        <dbReference type="Pfam" id="PF01467"/>
    </source>
</evidence>
<comment type="pathway">
    <text evidence="3">Bacterial outer membrane biogenesis; LPS core biosynthesis.</text>
</comment>
<reference evidence="15 16" key="1">
    <citation type="journal article" date="2016" name="BMC Genomics">
        <title>Combined genomic and structural analyses of a cultured magnetotactic bacterium reveals its niche adaptation to a dynamic environment.</title>
        <authorList>
            <person name="Araujo A.C."/>
            <person name="Morillo V."/>
            <person name="Cypriano J."/>
            <person name="Teixeira L.C."/>
            <person name="Leao P."/>
            <person name="Lyra S."/>
            <person name="Almeida L.G."/>
            <person name="Bazylinski D.A."/>
            <person name="Vasconcellos A.T."/>
            <person name="Abreu F."/>
            <person name="Lins U."/>
        </authorList>
    </citation>
    <scope>NUCLEOTIDE SEQUENCE [LARGE SCALE GENOMIC DNA]</scope>
    <source>
        <strain evidence="15 16">IT-1</strain>
    </source>
</reference>
<dbReference type="GO" id="GO:0005829">
    <property type="term" value="C:cytosol"/>
    <property type="evidence" value="ECO:0007669"/>
    <property type="project" value="TreeGrafter"/>
</dbReference>
<comment type="function">
    <text evidence="1 12">Catalyzes the phosphorylation of D-glycero-D-manno-heptose 7-phosphate at the C-1 position to selectively form D-glycero-beta-D-manno-heptose-1,7-bisphosphate.</text>
</comment>
<dbReference type="EMBL" id="LVJN01000018">
    <property type="protein sequence ID" value="OSM04939.1"/>
    <property type="molecule type" value="Genomic_DNA"/>
</dbReference>
<keyword evidence="9 12" id="KW-0511">Multifunctional enzyme</keyword>
<name>A0A1Y2K5N7_9PROT</name>
<keyword evidence="4 12" id="KW-0808">Transferase</keyword>
<evidence type="ECO:0000256" key="9">
    <source>
        <dbReference type="ARBA" id="ARBA00023268"/>
    </source>
</evidence>
<comment type="similarity">
    <text evidence="12">In the C-terminal section; belongs to the cytidylyltransferase family.</text>
</comment>
<evidence type="ECO:0000256" key="12">
    <source>
        <dbReference type="HAMAP-Rule" id="MF_01603"/>
    </source>
</evidence>
<dbReference type="PANTHER" id="PTHR46969">
    <property type="entry name" value="BIFUNCTIONAL PROTEIN HLDE"/>
    <property type="match status" value="1"/>
</dbReference>
<sequence length="496" mass="53159">MFERREQVIDAIKNCFHGRSILVVGDLMLDKYLWGDVGRISPEAPVPVVRVTRESDNCGGAANVALNLAQLGCAVTVAGFVGDDPMGQRLTDLLAARGVRSDAVCAISGMPTITKTRIISGHQQMMRLDIEEPKKLGDNEHACLLDRVEDLISCDDQPAVVILSDYAKGVLSEHLCQEVIATCQGLGIPVMVDPKGSDYRKYRHATAISPNRGELAAATGVKGDDLNQLLEAAEYLRQELDLAFVTATLSDQGIALVDGHSGRCRIPAMAQEVFDVSGAGDTVIAVLAASLACGLTRMDALHLANVAAGVVVGHVGTTPITTPELLDAVTASEALSQSNKIGTIDQVARQIARWRAKGERIVFTNGCFDLLHAGHVTYLEHARQLGDRLIVGLNTDRSVRELKGPSRPVIQQEDRARVMAAMASVDAVVLFDEETPLNLIERFKPDILAKGADYREEEVVGGDLVKSWGGSVALVELVAGRSTSSIVTKVRGDESK</sequence>
<dbReference type="GO" id="GO:0097171">
    <property type="term" value="P:ADP-L-glycero-beta-D-manno-heptose biosynthetic process"/>
    <property type="evidence" value="ECO:0007669"/>
    <property type="project" value="UniProtKB-UniPathway"/>
</dbReference>
<accession>A0A1Y2K5N7</accession>
<feature type="domain" description="Carbohydrate kinase PfkB" evidence="13">
    <location>
        <begin position="20"/>
        <end position="319"/>
    </location>
</feature>
<dbReference type="Pfam" id="PF00294">
    <property type="entry name" value="PfkB"/>
    <property type="match status" value="1"/>
</dbReference>
<gene>
    <name evidence="12" type="primary">hldE</name>
    <name evidence="15" type="ORF">MAIT1_03053</name>
</gene>
<keyword evidence="7 12" id="KW-0418">Kinase</keyword>
<dbReference type="GO" id="GO:0033786">
    <property type="term" value="F:heptose-1-phosphate adenylyltransferase activity"/>
    <property type="evidence" value="ECO:0007669"/>
    <property type="project" value="UniProtKB-UniRule"/>
</dbReference>
<dbReference type="InterPro" id="IPR002173">
    <property type="entry name" value="Carboh/pur_kinase_PfkB_CS"/>
</dbReference>
<keyword evidence="6 12" id="KW-0547">Nucleotide-binding</keyword>
<dbReference type="GO" id="GO:0033785">
    <property type="term" value="F:heptose 7-phosphate kinase activity"/>
    <property type="evidence" value="ECO:0007669"/>
    <property type="project" value="UniProtKB-UniRule"/>
</dbReference>
<evidence type="ECO:0000256" key="11">
    <source>
        <dbReference type="ARBA" id="ARBA00047428"/>
    </source>
</evidence>
<dbReference type="InterPro" id="IPR011913">
    <property type="entry name" value="RfaE_dom_I"/>
</dbReference>
<evidence type="ECO:0000256" key="3">
    <source>
        <dbReference type="ARBA" id="ARBA00004713"/>
    </source>
</evidence>
<dbReference type="EC" id="2.7.7.70" evidence="12"/>
<dbReference type="SUPFAM" id="SSF53613">
    <property type="entry name" value="Ribokinase-like"/>
    <property type="match status" value="1"/>
</dbReference>
<evidence type="ECO:0000256" key="7">
    <source>
        <dbReference type="ARBA" id="ARBA00022777"/>
    </source>
</evidence>
<evidence type="ECO:0000256" key="2">
    <source>
        <dbReference type="ARBA" id="ARBA00003753"/>
    </source>
</evidence>
<dbReference type="Pfam" id="PF01467">
    <property type="entry name" value="CTP_transf_like"/>
    <property type="match status" value="1"/>
</dbReference>
<dbReference type="NCBIfam" id="NF008454">
    <property type="entry name" value="PRK11316.1"/>
    <property type="match status" value="1"/>
</dbReference>
<keyword evidence="10 12" id="KW-0119">Carbohydrate metabolism</keyword>
<protein>
    <recommendedName>
        <fullName evidence="12">Bifunctional protein HldE</fullName>
    </recommendedName>
    <domain>
        <recommendedName>
            <fullName evidence="12">D-beta-D-heptose 7-phosphate kinase</fullName>
            <ecNumber evidence="12">2.7.1.167</ecNumber>
        </recommendedName>
        <alternativeName>
            <fullName evidence="12">D-beta-D-heptose 7-phosphotransferase</fullName>
        </alternativeName>
        <alternativeName>
            <fullName evidence="12">D-glycero-beta-D-manno-heptose-7-phosphate kinase</fullName>
        </alternativeName>
    </domain>
    <domain>
        <recommendedName>
            <fullName evidence="12">D-beta-D-heptose 1-phosphate adenylyltransferase</fullName>
            <ecNumber evidence="12">2.7.7.70</ecNumber>
        </recommendedName>
        <alternativeName>
            <fullName evidence="12">D-glycero-beta-D-manno-heptose 1-phosphate adenylyltransferase</fullName>
        </alternativeName>
    </domain>
</protein>
<feature type="domain" description="Cytidyltransferase-like" evidence="14">
    <location>
        <begin position="363"/>
        <end position="455"/>
    </location>
</feature>
<proteinExistence type="inferred from homology"/>
<dbReference type="InterPro" id="IPR023030">
    <property type="entry name" value="Bifunc_HldE"/>
</dbReference>
<dbReference type="PROSITE" id="PS00583">
    <property type="entry name" value="PFKB_KINASES_1"/>
    <property type="match status" value="1"/>
</dbReference>
<dbReference type="GO" id="GO:0009244">
    <property type="term" value="P:lipopolysaccharide core region biosynthetic process"/>
    <property type="evidence" value="ECO:0007669"/>
    <property type="project" value="UniProtKB-UniPathway"/>
</dbReference>
<feature type="binding site" evidence="12">
    <location>
        <begin position="211"/>
        <end position="214"/>
    </location>
    <ligand>
        <name>ATP</name>
        <dbReference type="ChEBI" id="CHEBI:30616"/>
    </ligand>
</feature>
<dbReference type="Gene3D" id="3.40.1190.20">
    <property type="match status" value="1"/>
</dbReference>
<dbReference type="OrthoDB" id="9802794at2"/>
<evidence type="ECO:0000256" key="1">
    <source>
        <dbReference type="ARBA" id="ARBA00002319"/>
    </source>
</evidence>
<dbReference type="GO" id="GO:0005524">
    <property type="term" value="F:ATP binding"/>
    <property type="evidence" value="ECO:0007669"/>
    <property type="project" value="UniProtKB-UniRule"/>
</dbReference>
<dbReference type="InterPro" id="IPR011914">
    <property type="entry name" value="RfaE_dom_II"/>
</dbReference>
<evidence type="ECO:0000256" key="10">
    <source>
        <dbReference type="ARBA" id="ARBA00023277"/>
    </source>
</evidence>
<dbReference type="UniPathway" id="UPA00958"/>
<keyword evidence="8 12" id="KW-0067">ATP-binding</keyword>